<dbReference type="InterPro" id="IPR011032">
    <property type="entry name" value="GroES-like_sf"/>
</dbReference>
<dbReference type="InterPro" id="IPR045010">
    <property type="entry name" value="MDR_fam"/>
</dbReference>
<dbReference type="Pfam" id="PF16884">
    <property type="entry name" value="ADH_N_2"/>
    <property type="match status" value="1"/>
</dbReference>
<dbReference type="Proteomes" id="UP001341840">
    <property type="component" value="Unassembled WGS sequence"/>
</dbReference>
<dbReference type="PANTHER" id="PTHR43205:SF7">
    <property type="entry name" value="PROSTAGLANDIN REDUCTASE 1"/>
    <property type="match status" value="1"/>
</dbReference>
<proteinExistence type="predicted"/>
<protein>
    <recommendedName>
        <fullName evidence="2">Oxidoreductase N-terminal domain-containing protein</fullName>
    </recommendedName>
</protein>
<evidence type="ECO:0000313" key="3">
    <source>
        <dbReference type="EMBL" id="MED6194419.1"/>
    </source>
</evidence>
<dbReference type="InterPro" id="IPR041694">
    <property type="entry name" value="ADH_N_2"/>
</dbReference>
<name>A0ABU6X8I4_9FABA</name>
<organism evidence="3 4">
    <name type="scientific">Stylosanthes scabra</name>
    <dbReference type="NCBI Taxonomy" id="79078"/>
    <lineage>
        <taxon>Eukaryota</taxon>
        <taxon>Viridiplantae</taxon>
        <taxon>Streptophyta</taxon>
        <taxon>Embryophyta</taxon>
        <taxon>Tracheophyta</taxon>
        <taxon>Spermatophyta</taxon>
        <taxon>Magnoliopsida</taxon>
        <taxon>eudicotyledons</taxon>
        <taxon>Gunneridae</taxon>
        <taxon>Pentapetalae</taxon>
        <taxon>rosids</taxon>
        <taxon>fabids</taxon>
        <taxon>Fabales</taxon>
        <taxon>Fabaceae</taxon>
        <taxon>Papilionoideae</taxon>
        <taxon>50 kb inversion clade</taxon>
        <taxon>dalbergioids sensu lato</taxon>
        <taxon>Dalbergieae</taxon>
        <taxon>Pterocarpus clade</taxon>
        <taxon>Stylosanthes</taxon>
    </lineage>
</organism>
<sequence>MGEKSSNNYGAEEVVENKQVIFRDYVTGYPKESDMYIKTSNINILKLPQGSNGVLLKNLYLSCDPTMQFRMRKIPHSPSHQSESYVPGSAINGFGVGEVLDSGNPKLKAGDLVWGTTTWEQYSLIQNPESLFKIEHTDDYDYDDVPLSYYTGILGT</sequence>
<dbReference type="PANTHER" id="PTHR43205">
    <property type="entry name" value="PROSTAGLANDIN REDUCTASE"/>
    <property type="match status" value="1"/>
</dbReference>
<dbReference type="Gene3D" id="3.90.180.10">
    <property type="entry name" value="Medium-chain alcohol dehydrogenases, catalytic domain"/>
    <property type="match status" value="1"/>
</dbReference>
<evidence type="ECO:0000256" key="1">
    <source>
        <dbReference type="ARBA" id="ARBA00023002"/>
    </source>
</evidence>
<keyword evidence="4" id="KW-1185">Reference proteome</keyword>
<accession>A0ABU6X8I4</accession>
<gene>
    <name evidence="3" type="ORF">PIB30_028451</name>
</gene>
<dbReference type="SUPFAM" id="SSF50129">
    <property type="entry name" value="GroES-like"/>
    <property type="match status" value="1"/>
</dbReference>
<reference evidence="3 4" key="1">
    <citation type="journal article" date="2023" name="Plants (Basel)">
        <title>Bridging the Gap: Combining Genomics and Transcriptomics Approaches to Understand Stylosanthes scabra, an Orphan Legume from the Brazilian Caatinga.</title>
        <authorList>
            <person name="Ferreira-Neto J.R.C."/>
            <person name="da Silva M.D."/>
            <person name="Binneck E."/>
            <person name="de Melo N.F."/>
            <person name="da Silva R.H."/>
            <person name="de Melo A.L.T.M."/>
            <person name="Pandolfi V."/>
            <person name="Bustamante F.O."/>
            <person name="Brasileiro-Vidal A.C."/>
            <person name="Benko-Iseppon A.M."/>
        </authorList>
    </citation>
    <scope>NUCLEOTIDE SEQUENCE [LARGE SCALE GENOMIC DNA]</scope>
    <source>
        <tissue evidence="3">Leaves</tissue>
    </source>
</reference>
<comment type="caution">
    <text evidence="3">The sequence shown here is derived from an EMBL/GenBank/DDBJ whole genome shotgun (WGS) entry which is preliminary data.</text>
</comment>
<keyword evidence="1" id="KW-0560">Oxidoreductase</keyword>
<dbReference type="EMBL" id="JASCZI010211561">
    <property type="protein sequence ID" value="MED6194419.1"/>
    <property type="molecule type" value="Genomic_DNA"/>
</dbReference>
<feature type="domain" description="Oxidoreductase N-terminal" evidence="2">
    <location>
        <begin position="18"/>
        <end position="133"/>
    </location>
</feature>
<evidence type="ECO:0000259" key="2">
    <source>
        <dbReference type="Pfam" id="PF16884"/>
    </source>
</evidence>
<evidence type="ECO:0000313" key="4">
    <source>
        <dbReference type="Proteomes" id="UP001341840"/>
    </source>
</evidence>